<evidence type="ECO:0000259" key="5">
    <source>
        <dbReference type="PROSITE" id="PS51677"/>
    </source>
</evidence>
<organism evidence="6 7">
    <name type="scientific">Umezawaea endophytica</name>
    <dbReference type="NCBI Taxonomy" id="1654476"/>
    <lineage>
        <taxon>Bacteria</taxon>
        <taxon>Bacillati</taxon>
        <taxon>Actinomycetota</taxon>
        <taxon>Actinomycetes</taxon>
        <taxon>Pseudonocardiales</taxon>
        <taxon>Pseudonocardiaceae</taxon>
        <taxon>Umezawaea</taxon>
    </lineage>
</organism>
<feature type="region of interest" description="Disordered" evidence="3">
    <location>
        <begin position="273"/>
        <end position="325"/>
    </location>
</feature>
<dbReference type="EMBL" id="JANYMP010000021">
    <property type="protein sequence ID" value="MCS7482019.1"/>
    <property type="molecule type" value="Genomic_DNA"/>
</dbReference>
<gene>
    <name evidence="6" type="ORF">NZH93_34645</name>
</gene>
<dbReference type="AlphaFoldDB" id="A0A9X2VTV6"/>
<dbReference type="Proteomes" id="UP001141259">
    <property type="component" value="Unassembled WGS sequence"/>
</dbReference>
<dbReference type="Pfam" id="PF01522">
    <property type="entry name" value="Polysacc_deac_1"/>
    <property type="match status" value="1"/>
</dbReference>
<name>A0A9X2VTV6_9PSEU</name>
<feature type="compositionally biased region" description="Basic and acidic residues" evidence="3">
    <location>
        <begin position="300"/>
        <end position="322"/>
    </location>
</feature>
<dbReference type="Gene3D" id="3.20.20.370">
    <property type="entry name" value="Glycoside hydrolase/deacetylase"/>
    <property type="match status" value="1"/>
</dbReference>
<reference evidence="6" key="1">
    <citation type="submission" date="2022-08" db="EMBL/GenBank/DDBJ databases">
        <authorList>
            <person name="Tistechok S."/>
            <person name="Samborskyy M."/>
            <person name="Roman I."/>
        </authorList>
    </citation>
    <scope>NUCLEOTIDE SEQUENCE</scope>
    <source>
        <strain evidence="6">DSM 103496</strain>
    </source>
</reference>
<evidence type="ECO:0000256" key="1">
    <source>
        <dbReference type="ARBA" id="ARBA00004613"/>
    </source>
</evidence>
<proteinExistence type="predicted"/>
<dbReference type="GO" id="GO:0016810">
    <property type="term" value="F:hydrolase activity, acting on carbon-nitrogen (but not peptide) bonds"/>
    <property type="evidence" value="ECO:0007669"/>
    <property type="project" value="InterPro"/>
</dbReference>
<keyword evidence="2 4" id="KW-0732">Signal</keyword>
<evidence type="ECO:0000256" key="3">
    <source>
        <dbReference type="SAM" id="MobiDB-lite"/>
    </source>
</evidence>
<sequence>MRRSPRRRRWAVITTAVLFSAPGCGTGGSPVVEAVGSSALPGPSATSSSRAPEPAEVGANELGEVPVLMYHRVVRNPASVYDRDPTEFRAELRRLATEGYVPVTAADFAAGEIDIPAGAHPVVLTFDDGDPSQFALGRDGAPDPDTAVGILLRVAAEHPGFRPVASLYVNAEPFGGTSMTWLRDNGFEIGNHTHDHADLSGLDGAGVQREIARGQAAIERAVPGYRVSSLALPFGSAPQDPALALRGASEGVSYDHRCVFLVGAEPSPSPYAQTFDPSAVPRVRSQGPTGEDAAYGSSVRLDELASDPGRRYTSDGRADRISYPRSSGVVPSARFAGRAVGY</sequence>
<dbReference type="InterPro" id="IPR051398">
    <property type="entry name" value="Polysacch_Deacetylase"/>
</dbReference>
<comment type="subcellular location">
    <subcellularLocation>
        <location evidence="1">Secreted</location>
    </subcellularLocation>
</comment>
<comment type="caution">
    <text evidence="6">The sequence shown here is derived from an EMBL/GenBank/DDBJ whole genome shotgun (WGS) entry which is preliminary data.</text>
</comment>
<feature type="signal peptide" evidence="4">
    <location>
        <begin position="1"/>
        <end position="25"/>
    </location>
</feature>
<dbReference type="InterPro" id="IPR011330">
    <property type="entry name" value="Glyco_hydro/deAcase_b/a-brl"/>
</dbReference>
<dbReference type="GO" id="GO:0005975">
    <property type="term" value="P:carbohydrate metabolic process"/>
    <property type="evidence" value="ECO:0007669"/>
    <property type="project" value="InterPro"/>
</dbReference>
<accession>A0A9X2VTV6</accession>
<dbReference type="SUPFAM" id="SSF88713">
    <property type="entry name" value="Glycoside hydrolase/deacetylase"/>
    <property type="match status" value="1"/>
</dbReference>
<dbReference type="RefSeq" id="WP_259627503.1">
    <property type="nucleotide sequence ID" value="NZ_JANYMP010000021.1"/>
</dbReference>
<feature type="domain" description="NodB homology" evidence="5">
    <location>
        <begin position="120"/>
        <end position="342"/>
    </location>
</feature>
<dbReference type="PANTHER" id="PTHR34216">
    <property type="match status" value="1"/>
</dbReference>
<dbReference type="GO" id="GO:0005576">
    <property type="term" value="C:extracellular region"/>
    <property type="evidence" value="ECO:0007669"/>
    <property type="project" value="UniProtKB-SubCell"/>
</dbReference>
<protein>
    <submittedName>
        <fullName evidence="6">Polysaccharide deacetylase family protein</fullName>
    </submittedName>
</protein>
<keyword evidence="7" id="KW-1185">Reference proteome</keyword>
<evidence type="ECO:0000256" key="4">
    <source>
        <dbReference type="SAM" id="SignalP"/>
    </source>
</evidence>
<dbReference type="PROSITE" id="PS51677">
    <property type="entry name" value="NODB"/>
    <property type="match status" value="1"/>
</dbReference>
<evidence type="ECO:0000313" key="6">
    <source>
        <dbReference type="EMBL" id="MCS7482019.1"/>
    </source>
</evidence>
<evidence type="ECO:0000313" key="7">
    <source>
        <dbReference type="Proteomes" id="UP001141259"/>
    </source>
</evidence>
<dbReference type="PANTHER" id="PTHR34216:SF3">
    <property type="entry name" value="POLY-BETA-1,6-N-ACETYL-D-GLUCOSAMINE N-DEACETYLASE"/>
    <property type="match status" value="1"/>
</dbReference>
<dbReference type="InterPro" id="IPR002509">
    <property type="entry name" value="NODB_dom"/>
</dbReference>
<evidence type="ECO:0000256" key="2">
    <source>
        <dbReference type="ARBA" id="ARBA00022729"/>
    </source>
</evidence>
<feature type="chain" id="PRO_5040823467" evidence="4">
    <location>
        <begin position="26"/>
        <end position="342"/>
    </location>
</feature>